<proteinExistence type="predicted"/>
<dbReference type="EMBL" id="WMQE01000033">
    <property type="protein sequence ID" value="MTK22264.1"/>
    <property type="molecule type" value="Genomic_DNA"/>
</dbReference>
<reference evidence="1 2" key="1">
    <citation type="journal article" date="2019" name="Nat. Med.">
        <title>A library of human gut bacterial isolates paired with longitudinal multiomics data enables mechanistic microbiome research.</title>
        <authorList>
            <person name="Poyet M."/>
            <person name="Groussin M."/>
            <person name="Gibbons S.M."/>
            <person name="Avila-Pacheco J."/>
            <person name="Jiang X."/>
            <person name="Kearney S.M."/>
            <person name="Perrotta A.R."/>
            <person name="Berdy B."/>
            <person name="Zhao S."/>
            <person name="Lieberman T.D."/>
            <person name="Swanson P.K."/>
            <person name="Smith M."/>
            <person name="Roesemann S."/>
            <person name="Alexander J.E."/>
            <person name="Rich S.A."/>
            <person name="Livny J."/>
            <person name="Vlamakis H."/>
            <person name="Clish C."/>
            <person name="Bullock K."/>
            <person name="Deik A."/>
            <person name="Scott J."/>
            <person name="Pierce K.A."/>
            <person name="Xavier R.J."/>
            <person name="Alm E.J."/>
        </authorList>
    </citation>
    <scope>NUCLEOTIDE SEQUENCE [LARGE SCALE GENOMIC DNA]</scope>
    <source>
        <strain evidence="1 2">BIOML-A198</strain>
    </source>
</reference>
<sequence length="45" mass="5395">MKVKIYVNTEKKELKSILEGIVEIERELEFECEVEISLYENLHLI</sequence>
<evidence type="ECO:0000313" key="1">
    <source>
        <dbReference type="EMBL" id="MTK22264.1"/>
    </source>
</evidence>
<dbReference type="Proteomes" id="UP000487649">
    <property type="component" value="Unassembled WGS sequence"/>
</dbReference>
<protein>
    <submittedName>
        <fullName evidence="1">Uncharacterized protein</fullName>
    </submittedName>
</protein>
<organism evidence="1 2">
    <name type="scientific">Turicibacter sanguinis</name>
    <dbReference type="NCBI Taxonomy" id="154288"/>
    <lineage>
        <taxon>Bacteria</taxon>
        <taxon>Bacillati</taxon>
        <taxon>Bacillota</taxon>
        <taxon>Erysipelotrichia</taxon>
        <taxon>Erysipelotrichales</taxon>
        <taxon>Turicibacteraceae</taxon>
        <taxon>Turicibacter</taxon>
    </lineage>
</organism>
<name>A0A9X4XF57_9FIRM</name>
<dbReference type="RefSeq" id="WP_155223034.1">
    <property type="nucleotide sequence ID" value="NZ_JAMQUY010000010.1"/>
</dbReference>
<accession>A0A9X4XF57</accession>
<dbReference type="AlphaFoldDB" id="A0A9X4XF57"/>
<evidence type="ECO:0000313" key="2">
    <source>
        <dbReference type="Proteomes" id="UP000487649"/>
    </source>
</evidence>
<gene>
    <name evidence="1" type="ORF">GMA92_12675</name>
</gene>
<comment type="caution">
    <text evidence="1">The sequence shown here is derived from an EMBL/GenBank/DDBJ whole genome shotgun (WGS) entry which is preliminary data.</text>
</comment>